<feature type="domain" description="Origin recognition complex subunit 3 winged helix C-terminal" evidence="11">
    <location>
        <begin position="605"/>
        <end position="713"/>
    </location>
</feature>
<evidence type="ECO:0000256" key="1">
    <source>
        <dbReference type="ARBA" id="ARBA00004123"/>
    </source>
</evidence>
<evidence type="ECO:0000313" key="13">
    <source>
        <dbReference type="EMBL" id="KOF81613.1"/>
    </source>
</evidence>
<evidence type="ECO:0000256" key="5">
    <source>
        <dbReference type="ARBA" id="ARBA00022705"/>
    </source>
</evidence>
<comment type="subunit">
    <text evidence="8">Component of ORC, a complex composed of at least 6 subunits: ORC1, ORC2, ORC3, ORC4, ORC5 and ORC6. ORC is regulated in a cell-cycle dependent manner. It is sequentially assembled at the exit from anaphase of mitosis and disassembled as cells enter S phase.</text>
</comment>
<feature type="domain" description="Origin recognition complex subunit 3 N-terminal" evidence="10">
    <location>
        <begin position="1"/>
        <end position="348"/>
    </location>
</feature>
<evidence type="ECO:0000256" key="6">
    <source>
        <dbReference type="ARBA" id="ARBA00023125"/>
    </source>
</evidence>
<proteinExistence type="inferred from homology"/>
<dbReference type="AlphaFoldDB" id="A0A0L8GXB2"/>
<sequence length="716" mass="82298">MATSSISKGCFAFKGNKKRLNTNEILKSNRNAIANLIFESHRDTWNQINQKFQDLQFDMTENLFSSLLKYIRSCNINFSLSNNTGSASRQSRTQEIPTAVLFTGVNTPDHTVMFSNLCTILQQKVSPLIASLTSKNCTTVRNIIQQVLGQIIHQSSQMSFSDDEEDLNPKSAPCTLNTLAGWYYDKYKKVGKFPSPAKKKRSENEDTVNADSLPNLPNIIIIFEDLESFTLKPLQDFIMICSSYQCRLPLVFIFGVATTMNSVHNSLPKLVSSQLCMEKFQVPPPSEYMTHLLDETLLNADVPFKLGPKVFEYLLDVFLYHNFSISYFMKGIKISILDHFFSCPLSYLILPEKNSEMMTQHIKQTDPEAVRHLPSFMKYVEISPHSKQKSLLLNDKALKKELAKLLEDSHLYHKNFFIMLNCLHILVGKLPKYPLGKQRRELYLLCLKQFVCDSEQYQEAMNLLRFLSKDELENMLISCQDSLLKQTLTDSCVPVCSKLCDFLKMLEDLDGMKLDEEEGKSNSDDEELAQLPKRTNLHNLRKTLQEMDKKKKKLSPFEKLREEIISYMDSNFRIFLKCPSSIPLHEIFYYDSLPILQDYFTACPRAAIQKALSQPHSYLKCSCCEADPGVILSTFPDVSVAYKLHLECGRLINLYDWLQSFITVLEDSENKPKRKDQHKVLQARFIQAISELQFLGFIKPTRQKTDHVARLTWGGC</sequence>
<name>A0A0L8GXB2_OCTBM</name>
<feature type="domain" description="Origin recognition complex subunit 3 insertion" evidence="12">
    <location>
        <begin position="364"/>
        <end position="592"/>
    </location>
</feature>
<accession>A0A0L8GXB2</accession>
<dbReference type="PANTHER" id="PTHR12748">
    <property type="entry name" value="ORIGIN RECOGNITION COMPLEX SUBUNIT 3"/>
    <property type="match status" value="1"/>
</dbReference>
<dbReference type="GO" id="GO:0003688">
    <property type="term" value="F:DNA replication origin binding"/>
    <property type="evidence" value="ECO:0007669"/>
    <property type="project" value="TreeGrafter"/>
</dbReference>
<reference evidence="13" key="1">
    <citation type="submission" date="2015-07" db="EMBL/GenBank/DDBJ databases">
        <title>MeaNS - Measles Nucleotide Surveillance Program.</title>
        <authorList>
            <person name="Tran T."/>
            <person name="Druce J."/>
        </authorList>
    </citation>
    <scope>NUCLEOTIDE SEQUENCE</scope>
    <source>
        <strain evidence="13">UCB-OBI-ISO-001</strain>
        <tissue evidence="13">Gonad</tissue>
    </source>
</reference>
<dbReference type="InterPro" id="IPR040855">
    <property type="entry name" value="ORC_WH_C"/>
</dbReference>
<protein>
    <recommendedName>
        <fullName evidence="3">Origin recognition complex subunit 3</fullName>
    </recommendedName>
</protein>
<dbReference type="GO" id="GO:0005664">
    <property type="term" value="C:nuclear origin of replication recognition complex"/>
    <property type="evidence" value="ECO:0007669"/>
    <property type="project" value="InterPro"/>
</dbReference>
<comment type="similarity">
    <text evidence="2">Belongs to the ORC3 family.</text>
</comment>
<dbReference type="STRING" id="37653.A0A0L8GXB2"/>
<comment type="function">
    <text evidence="9">Component of the origin recognition complex (ORC) that binds origins of replication. DNA-binding is ATP-dependent. The specific DNA sequences that define origins of replication have not been identified yet. ORC is required to assemble the pre-replication complex necessary to initiate DNA replication. Binds histone H3 and H4 trimethylation marks H3K9me3, H3K27me3 and H4K20me3.</text>
</comment>
<dbReference type="KEGG" id="obi:106874149"/>
<evidence type="ECO:0000259" key="11">
    <source>
        <dbReference type="Pfam" id="PF18137"/>
    </source>
</evidence>
<dbReference type="PANTHER" id="PTHR12748:SF0">
    <property type="entry name" value="ORIGIN RECOGNITION COMPLEX SUBUNIT 3"/>
    <property type="match status" value="1"/>
</dbReference>
<dbReference type="InterPro" id="IPR020795">
    <property type="entry name" value="ORC3"/>
</dbReference>
<dbReference type="CDD" id="cd20704">
    <property type="entry name" value="Orc3"/>
    <property type="match status" value="1"/>
</dbReference>
<evidence type="ECO:0000256" key="4">
    <source>
        <dbReference type="ARBA" id="ARBA00022553"/>
    </source>
</evidence>
<keyword evidence="5" id="KW-0235">DNA replication</keyword>
<evidence type="ECO:0000256" key="2">
    <source>
        <dbReference type="ARBA" id="ARBA00010977"/>
    </source>
</evidence>
<keyword evidence="6" id="KW-0238">DNA-binding</keyword>
<comment type="subcellular location">
    <subcellularLocation>
        <location evidence="1">Nucleus</location>
    </subcellularLocation>
</comment>
<dbReference type="GO" id="GO:0005656">
    <property type="term" value="C:nuclear pre-replicative complex"/>
    <property type="evidence" value="ECO:0007669"/>
    <property type="project" value="TreeGrafter"/>
</dbReference>
<dbReference type="GO" id="GO:0031261">
    <property type="term" value="C:DNA replication preinitiation complex"/>
    <property type="evidence" value="ECO:0007669"/>
    <property type="project" value="TreeGrafter"/>
</dbReference>
<dbReference type="Pfam" id="PF18137">
    <property type="entry name" value="WHD_ORC"/>
    <property type="match status" value="1"/>
</dbReference>
<dbReference type="InterPro" id="IPR045663">
    <property type="entry name" value="ORC3_ins"/>
</dbReference>
<keyword evidence="7" id="KW-0539">Nucleus</keyword>
<dbReference type="EMBL" id="KQ420023">
    <property type="protein sequence ID" value="KOF81613.1"/>
    <property type="molecule type" value="Genomic_DNA"/>
</dbReference>
<evidence type="ECO:0000256" key="8">
    <source>
        <dbReference type="ARBA" id="ARBA00026084"/>
    </source>
</evidence>
<gene>
    <name evidence="13" type="ORF">OCBIM_22026294mg</name>
</gene>
<dbReference type="GO" id="GO:0006270">
    <property type="term" value="P:DNA replication initiation"/>
    <property type="evidence" value="ECO:0007669"/>
    <property type="project" value="TreeGrafter"/>
</dbReference>
<evidence type="ECO:0000259" key="12">
    <source>
        <dbReference type="Pfam" id="PF19675"/>
    </source>
</evidence>
<dbReference type="InterPro" id="IPR045667">
    <property type="entry name" value="ORC3_N"/>
</dbReference>
<evidence type="ECO:0000256" key="3">
    <source>
        <dbReference type="ARBA" id="ARBA00019085"/>
    </source>
</evidence>
<organism evidence="13">
    <name type="scientific">Octopus bimaculoides</name>
    <name type="common">California two-spotted octopus</name>
    <dbReference type="NCBI Taxonomy" id="37653"/>
    <lineage>
        <taxon>Eukaryota</taxon>
        <taxon>Metazoa</taxon>
        <taxon>Spiralia</taxon>
        <taxon>Lophotrochozoa</taxon>
        <taxon>Mollusca</taxon>
        <taxon>Cephalopoda</taxon>
        <taxon>Coleoidea</taxon>
        <taxon>Octopodiformes</taxon>
        <taxon>Octopoda</taxon>
        <taxon>Incirrata</taxon>
        <taxon>Octopodidae</taxon>
        <taxon>Octopus</taxon>
    </lineage>
</organism>
<dbReference type="Pfam" id="PF19675">
    <property type="entry name" value="ORC3_ins"/>
    <property type="match status" value="1"/>
</dbReference>
<evidence type="ECO:0000256" key="9">
    <source>
        <dbReference type="ARBA" id="ARBA00045241"/>
    </source>
</evidence>
<dbReference type="OrthoDB" id="10265211at2759"/>
<keyword evidence="4" id="KW-0597">Phosphoprotein</keyword>
<evidence type="ECO:0000259" key="10">
    <source>
        <dbReference type="Pfam" id="PF07034"/>
    </source>
</evidence>
<dbReference type="OMA" id="YCLMEHY"/>
<evidence type="ECO:0000256" key="7">
    <source>
        <dbReference type="ARBA" id="ARBA00023242"/>
    </source>
</evidence>
<dbReference type="Pfam" id="PF07034">
    <property type="entry name" value="ORC3_N"/>
    <property type="match status" value="1"/>
</dbReference>